<feature type="binding site" evidence="2">
    <location>
        <position position="63"/>
    </location>
    <ligand>
        <name>CoA</name>
        <dbReference type="ChEBI" id="CHEBI:57287"/>
    </ligand>
</feature>
<comment type="cofactor">
    <cofactor evidence="3">
        <name>Mg(2+)</name>
        <dbReference type="ChEBI" id="CHEBI:18420"/>
    </cofactor>
</comment>
<feature type="binding site" evidence="3">
    <location>
        <position position="131"/>
    </location>
    <ligand>
        <name>Mg(2+)</name>
        <dbReference type="ChEBI" id="CHEBI:18420"/>
    </ligand>
</feature>
<feature type="binding site" evidence="3">
    <location>
        <position position="129"/>
    </location>
    <ligand>
        <name>Mg(2+)</name>
        <dbReference type="ChEBI" id="CHEBI:18420"/>
    </ligand>
</feature>
<feature type="binding site" evidence="2">
    <location>
        <begin position="107"/>
        <end position="108"/>
    </location>
    <ligand>
        <name>CoA</name>
        <dbReference type="ChEBI" id="CHEBI:57287"/>
    </ligand>
</feature>
<evidence type="ECO:0000259" key="6">
    <source>
        <dbReference type="Pfam" id="PF14833"/>
    </source>
</evidence>
<evidence type="ECO:0000256" key="2">
    <source>
        <dbReference type="PIRSR" id="PIRSR603542-1"/>
    </source>
</evidence>
<dbReference type="InterPro" id="IPR013328">
    <property type="entry name" value="6PGD_dom2"/>
</dbReference>
<dbReference type="Gene3D" id="1.10.1040.10">
    <property type="entry name" value="N-(1-d-carboxylethyl)-l-norvaline Dehydrogenase, domain 2"/>
    <property type="match status" value="1"/>
</dbReference>
<dbReference type="GO" id="GO:0050661">
    <property type="term" value="F:NADP binding"/>
    <property type="evidence" value="ECO:0007669"/>
    <property type="project" value="InterPro"/>
</dbReference>
<dbReference type="InterPro" id="IPR051265">
    <property type="entry name" value="HIBADH-related_NP60_sf"/>
</dbReference>
<dbReference type="InterPro" id="IPR037143">
    <property type="entry name" value="4-PPantetheinyl_Trfase_dom_sf"/>
</dbReference>
<feature type="domain" description="3-hydroxyisobutyrate dehydrogenase-like NAD-binding" evidence="6">
    <location>
        <begin position="448"/>
        <end position="563"/>
    </location>
</feature>
<feature type="binding site" evidence="2">
    <location>
        <position position="174"/>
    </location>
    <ligand>
        <name>CoA</name>
        <dbReference type="ChEBI" id="CHEBI:57287"/>
    </ligand>
</feature>
<dbReference type="InterPro" id="IPR041354">
    <property type="entry name" value="4PPT_N"/>
</dbReference>
<feature type="domain" description="4'-phosphopantetheinyl transferase N-terminal" evidence="7">
    <location>
        <begin position="52"/>
        <end position="118"/>
    </location>
</feature>
<accession>A0A6G8KYI9</accession>
<dbReference type="SUPFAM" id="SSF51735">
    <property type="entry name" value="NAD(P)-binding Rossmann-fold domains"/>
    <property type="match status" value="1"/>
</dbReference>
<dbReference type="InterPro" id="IPR036291">
    <property type="entry name" value="NAD(P)-bd_dom_sf"/>
</dbReference>
<protein>
    <submittedName>
        <fullName evidence="8">4'-phosphopantetheinyl transferase superfamily protein</fullName>
    </submittedName>
</protein>
<proteinExistence type="predicted"/>
<dbReference type="SUPFAM" id="SSF48179">
    <property type="entry name" value="6-phosphogluconate dehydrogenase C-terminal domain-like"/>
    <property type="match status" value="1"/>
</dbReference>
<dbReference type="PANTHER" id="PTHR43580:SF2">
    <property type="entry name" value="CYTOKINE-LIKE NUCLEAR FACTOR N-PAC"/>
    <property type="match status" value="1"/>
</dbReference>
<keyword evidence="3" id="KW-0460">Magnesium</keyword>
<evidence type="ECO:0000313" key="8">
    <source>
        <dbReference type="EMBL" id="QIN29862.1"/>
    </source>
</evidence>
<dbReference type="Proteomes" id="UP000501518">
    <property type="component" value="Chromosome"/>
</dbReference>
<organism evidence="8 9">
    <name type="scientific">Brevibacterium luteolum</name>
    <dbReference type="NCBI Taxonomy" id="199591"/>
    <lineage>
        <taxon>Bacteria</taxon>
        <taxon>Bacillati</taxon>
        <taxon>Actinomycetota</taxon>
        <taxon>Actinomycetes</taxon>
        <taxon>Micrococcales</taxon>
        <taxon>Brevibacteriaceae</taxon>
        <taxon>Brevibacterium</taxon>
    </lineage>
</organism>
<feature type="binding site" evidence="2">
    <location>
        <position position="71"/>
    </location>
    <ligand>
        <name>CoA</name>
        <dbReference type="ChEBI" id="CHEBI:57287"/>
    </ligand>
</feature>
<dbReference type="KEGG" id="blut:EW640_11700"/>
<sequence>MTKARRIPGKKPITTCDSASLHERGFSDILPSCVSTSHRLNDDGVLDILPPEQAIVAGAIQARRQEFRTGRHCAREALTQLGIPSTAIPAGAHGEPLWPPAIVGSITHCNGYRAAAVARDSQIRSLGIDVETQDPLPPGVLTEVALPDEQAEMHELRATLPMVHWDRVLFSMKETIYKSWFPLHRRWLSFTDCRVRIDPHHGTFSAHVLVESGPGWPISVRGTWETSDMFIRTAAWVSATPPDRSLTCTSAETVHTQTPCCKSTHFSSGPINSRRLRMTMTTSQANTEVAVIGTGTMGSPIARNLHKAGFEVTVWNRSAAKAAPLSADGVALASSLADAVSNARVVVTVLKDADAVLEVLQAAGKSLRPGTVLVQISTVGVDGIARIAEFAKSQGLRLIDAPVQGTKGPAEKAQLVILASGAEDDRGVVDPLFDAIGQKTLWVADEPGEASKLKVVVNSFISALTHGIAEAVRLAEALEVDVEDFQRAILGGPLVSPFSSIKLNAIMNQQFTPSFTVDNAIKDSQLVVEAAENVKVWLPVADAGLKRYRAAAAAGHGGEDMAASYFAENTVAGSHYAS</sequence>
<feature type="domain" description="6-phosphogluconate dehydrogenase NADP-binding" evidence="5">
    <location>
        <begin position="289"/>
        <end position="442"/>
    </location>
</feature>
<dbReference type="GO" id="GO:0051287">
    <property type="term" value="F:NAD binding"/>
    <property type="evidence" value="ECO:0007669"/>
    <property type="project" value="InterPro"/>
</dbReference>
<dbReference type="Gene3D" id="3.40.50.720">
    <property type="entry name" value="NAD(P)-binding Rossmann-like Domain"/>
    <property type="match status" value="1"/>
</dbReference>
<keyword evidence="1 8" id="KW-0808">Transferase</keyword>
<dbReference type="InterPro" id="IPR008278">
    <property type="entry name" value="4-PPantetheinyl_Trfase_dom"/>
</dbReference>
<dbReference type="Pfam" id="PF01648">
    <property type="entry name" value="ACPS"/>
    <property type="match status" value="1"/>
</dbReference>
<gene>
    <name evidence="8" type="ORF">EW640_11700</name>
</gene>
<evidence type="ECO:0000259" key="5">
    <source>
        <dbReference type="Pfam" id="PF03446"/>
    </source>
</evidence>
<keyword evidence="3" id="KW-0479">Metal-binding</keyword>
<dbReference type="InterPro" id="IPR003542">
    <property type="entry name" value="Enbac_synth_compD-like"/>
</dbReference>
<feature type="binding site" evidence="2">
    <location>
        <position position="129"/>
    </location>
    <ligand>
        <name>CoA</name>
        <dbReference type="ChEBI" id="CHEBI:57287"/>
    </ligand>
</feature>
<dbReference type="Pfam" id="PF14833">
    <property type="entry name" value="NAD_binding_11"/>
    <property type="match status" value="1"/>
</dbReference>
<dbReference type="EMBL" id="CP035810">
    <property type="protein sequence ID" value="QIN29862.1"/>
    <property type="molecule type" value="Genomic_DNA"/>
</dbReference>
<feature type="domain" description="4'-phosphopantetheinyl transferase" evidence="4">
    <location>
        <begin position="125"/>
        <end position="201"/>
    </location>
</feature>
<dbReference type="Gene3D" id="3.90.470.20">
    <property type="entry name" value="4'-phosphopantetheinyl transferase domain"/>
    <property type="match status" value="1"/>
</dbReference>
<dbReference type="AlphaFoldDB" id="A0A6G8KYI9"/>
<evidence type="ECO:0000313" key="9">
    <source>
        <dbReference type="Proteomes" id="UP000501518"/>
    </source>
</evidence>
<evidence type="ECO:0000256" key="3">
    <source>
        <dbReference type="PIRSR" id="PIRSR603542-2"/>
    </source>
</evidence>
<dbReference type="GO" id="GO:0008897">
    <property type="term" value="F:holo-[acyl-carrier-protein] synthase activity"/>
    <property type="evidence" value="ECO:0007669"/>
    <property type="project" value="InterPro"/>
</dbReference>
<dbReference type="PRINTS" id="PR01399">
    <property type="entry name" value="ENTSNTHTASED"/>
</dbReference>
<dbReference type="Pfam" id="PF03446">
    <property type="entry name" value="NAD_binding_2"/>
    <property type="match status" value="1"/>
</dbReference>
<feature type="binding site" evidence="2">
    <location>
        <position position="188"/>
    </location>
    <ligand>
        <name>CoA</name>
        <dbReference type="ChEBI" id="CHEBI:57287"/>
    </ligand>
</feature>
<dbReference type="GO" id="GO:0009366">
    <property type="term" value="C:enterobactin synthetase complex"/>
    <property type="evidence" value="ECO:0007669"/>
    <property type="project" value="InterPro"/>
</dbReference>
<dbReference type="Pfam" id="PF17837">
    <property type="entry name" value="4PPT_N"/>
    <property type="match status" value="1"/>
</dbReference>
<dbReference type="GO" id="GO:0009239">
    <property type="term" value="P:enterobactin biosynthetic process"/>
    <property type="evidence" value="ECO:0007669"/>
    <property type="project" value="InterPro"/>
</dbReference>
<dbReference type="SUPFAM" id="SSF56214">
    <property type="entry name" value="4'-phosphopantetheinyl transferase"/>
    <property type="match status" value="1"/>
</dbReference>
<dbReference type="PANTHER" id="PTHR43580">
    <property type="entry name" value="OXIDOREDUCTASE GLYR1-RELATED"/>
    <property type="match status" value="1"/>
</dbReference>
<evidence type="ECO:0000256" key="1">
    <source>
        <dbReference type="ARBA" id="ARBA00022679"/>
    </source>
</evidence>
<evidence type="ECO:0000259" key="4">
    <source>
        <dbReference type="Pfam" id="PF01648"/>
    </source>
</evidence>
<dbReference type="InterPro" id="IPR029154">
    <property type="entry name" value="HIBADH-like_NADP-bd"/>
</dbReference>
<dbReference type="GO" id="GO:0000287">
    <property type="term" value="F:magnesium ion binding"/>
    <property type="evidence" value="ECO:0007669"/>
    <property type="project" value="InterPro"/>
</dbReference>
<reference evidence="8 9" key="1">
    <citation type="submission" date="2019-02" db="EMBL/GenBank/DDBJ databases">
        <title>Complete Genome Sequence and Methylome Analysis of Brevibacterium luteolum NEB1784.</title>
        <authorList>
            <person name="Fomenkov A."/>
            <person name="Roberts R.J."/>
        </authorList>
    </citation>
    <scope>NUCLEOTIDE SEQUENCE [LARGE SCALE GENOMIC DNA]</scope>
    <source>
        <strain evidence="8 9">NEB1784</strain>
    </source>
</reference>
<evidence type="ECO:0000259" key="7">
    <source>
        <dbReference type="Pfam" id="PF17837"/>
    </source>
</evidence>
<name>A0A6G8KYI9_9MICO</name>
<dbReference type="InterPro" id="IPR006115">
    <property type="entry name" value="6PGDH_NADP-bd"/>
</dbReference>
<feature type="binding site" evidence="2">
    <location>
        <position position="178"/>
    </location>
    <ligand>
        <name>CoA</name>
        <dbReference type="ChEBI" id="CHEBI:57287"/>
    </ligand>
</feature>
<dbReference type="InterPro" id="IPR008927">
    <property type="entry name" value="6-PGluconate_DH-like_C_sf"/>
</dbReference>